<evidence type="ECO:0000256" key="1">
    <source>
        <dbReference type="SAM" id="SignalP"/>
    </source>
</evidence>
<gene>
    <name evidence="4" type="ORF">VB264_22720</name>
</gene>
<dbReference type="Pfam" id="PF05838">
    <property type="entry name" value="Glyco_hydro_108"/>
    <property type="match status" value="1"/>
</dbReference>
<feature type="domain" description="TtsA-like Glycoside hydrolase family 108" evidence="2">
    <location>
        <begin position="30"/>
        <end position="126"/>
    </location>
</feature>
<reference evidence="4 5" key="1">
    <citation type="submission" date="2023-12" db="EMBL/GenBank/DDBJ databases">
        <title>Novel species of the genus Arcicella isolated from rivers.</title>
        <authorList>
            <person name="Lu H."/>
        </authorList>
    </citation>
    <scope>NUCLEOTIDE SEQUENCE [LARGE SCALE GENOMIC DNA]</scope>
    <source>
        <strain evidence="4 5">LMG 21963</strain>
    </source>
</reference>
<dbReference type="Pfam" id="PF09374">
    <property type="entry name" value="PG_binding_3"/>
    <property type="match status" value="1"/>
</dbReference>
<protein>
    <submittedName>
        <fullName evidence="4">Glycosyl hydrolase 108 family protein</fullName>
    </submittedName>
</protein>
<evidence type="ECO:0000259" key="2">
    <source>
        <dbReference type="Pfam" id="PF05838"/>
    </source>
</evidence>
<name>A0ABU5QVF5_9BACT</name>
<dbReference type="InterPro" id="IPR008565">
    <property type="entry name" value="TtsA-like_GH18_dom"/>
</dbReference>
<dbReference type="InterPro" id="IPR023346">
    <property type="entry name" value="Lysozyme-like_dom_sf"/>
</dbReference>
<dbReference type="InterPro" id="IPR018247">
    <property type="entry name" value="EF_Hand_1_Ca_BS"/>
</dbReference>
<evidence type="ECO:0000259" key="3">
    <source>
        <dbReference type="Pfam" id="PF09374"/>
    </source>
</evidence>
<feature type="signal peptide" evidence="1">
    <location>
        <begin position="1"/>
        <end position="21"/>
    </location>
</feature>
<feature type="chain" id="PRO_5045057577" evidence="1">
    <location>
        <begin position="22"/>
        <end position="209"/>
    </location>
</feature>
<dbReference type="PROSITE" id="PS00018">
    <property type="entry name" value="EF_HAND_1"/>
    <property type="match status" value="1"/>
</dbReference>
<keyword evidence="4" id="KW-0378">Hydrolase</keyword>
<dbReference type="Proteomes" id="UP001304671">
    <property type="component" value="Unassembled WGS sequence"/>
</dbReference>
<dbReference type="SUPFAM" id="SSF53955">
    <property type="entry name" value="Lysozyme-like"/>
    <property type="match status" value="1"/>
</dbReference>
<dbReference type="InterPro" id="IPR018537">
    <property type="entry name" value="Peptidoglycan-bd_3"/>
</dbReference>
<accession>A0ABU5QVF5</accession>
<keyword evidence="1" id="KW-0732">Signal</keyword>
<dbReference type="EMBL" id="JAYFUL010000061">
    <property type="protein sequence ID" value="MEA5260629.1"/>
    <property type="molecule type" value="Genomic_DNA"/>
</dbReference>
<evidence type="ECO:0000313" key="4">
    <source>
        <dbReference type="EMBL" id="MEA5260629.1"/>
    </source>
</evidence>
<keyword evidence="5" id="KW-1185">Reference proteome</keyword>
<organism evidence="4 5">
    <name type="scientific">Arcicella aquatica</name>
    <dbReference type="NCBI Taxonomy" id="217141"/>
    <lineage>
        <taxon>Bacteria</taxon>
        <taxon>Pseudomonadati</taxon>
        <taxon>Bacteroidota</taxon>
        <taxon>Cytophagia</taxon>
        <taxon>Cytophagales</taxon>
        <taxon>Flectobacillaceae</taxon>
        <taxon>Arcicella</taxon>
    </lineage>
</organism>
<comment type="caution">
    <text evidence="4">The sequence shown here is derived from an EMBL/GenBank/DDBJ whole genome shotgun (WGS) entry which is preliminary data.</text>
</comment>
<sequence length="209" mass="23605">MNKKKFILTVGIVLKSAIAFPADFNRYFPHLLKAEGVLFTVTQYDRGGATKYGVTLSTYKRACLRAIALACDKDADGKVSAFDLALTTQHDIKPIYKAMYWNYANAQTIHNQAIAETIVDILVNCGPGKDKANVKAIQRIVGATPDGVFGTATIRKINKANTRKLYSKIYQYRTHYYQAIGVGTQRKFLRGWLNRIENLKKIHLHEKYI</sequence>
<dbReference type="RefSeq" id="WP_323253320.1">
    <property type="nucleotide sequence ID" value="NZ_JAYFUL010000061.1"/>
</dbReference>
<proteinExistence type="predicted"/>
<dbReference type="Gene3D" id="1.20.141.10">
    <property type="entry name" value="Chitosanase, subunit A, domain 1"/>
    <property type="match status" value="1"/>
</dbReference>
<evidence type="ECO:0000313" key="5">
    <source>
        <dbReference type="Proteomes" id="UP001304671"/>
    </source>
</evidence>
<feature type="domain" description="Peptidoglycan binding" evidence="3">
    <location>
        <begin position="134"/>
        <end position="196"/>
    </location>
</feature>
<dbReference type="GO" id="GO:0016787">
    <property type="term" value="F:hydrolase activity"/>
    <property type="evidence" value="ECO:0007669"/>
    <property type="project" value="UniProtKB-KW"/>
</dbReference>